<accession>A0A2G8RC95</accession>
<evidence type="ECO:0000313" key="2">
    <source>
        <dbReference type="Proteomes" id="UP000231259"/>
    </source>
</evidence>
<dbReference type="Proteomes" id="UP000231259">
    <property type="component" value="Unassembled WGS sequence"/>
</dbReference>
<dbReference type="AlphaFoldDB" id="A0A2G8RC95"/>
<keyword evidence="2" id="KW-1185">Reference proteome</keyword>
<sequence>MNIEDVNVSNLFMLVTEPLCQQISDTCSTANAFRHIHRDLTLALGNVVHDDLAADD</sequence>
<organism evidence="1 2">
    <name type="scientific">Puniceibacterium antarcticum</name>
    <dbReference type="NCBI Taxonomy" id="1206336"/>
    <lineage>
        <taxon>Bacteria</taxon>
        <taxon>Pseudomonadati</taxon>
        <taxon>Pseudomonadota</taxon>
        <taxon>Alphaproteobacteria</taxon>
        <taxon>Rhodobacterales</taxon>
        <taxon>Paracoccaceae</taxon>
        <taxon>Puniceibacterium</taxon>
    </lineage>
</organism>
<dbReference type="RefSeq" id="WP_180287455.1">
    <property type="nucleotide sequence ID" value="NZ_AWWI01000108.1"/>
</dbReference>
<evidence type="ECO:0000313" key="1">
    <source>
        <dbReference type="EMBL" id="PIL19196.1"/>
    </source>
</evidence>
<gene>
    <name evidence="1" type="ORF">P775_15905</name>
</gene>
<protein>
    <submittedName>
        <fullName evidence="1">Uncharacterized protein</fullName>
    </submittedName>
</protein>
<reference evidence="1 2" key="1">
    <citation type="submission" date="2013-09" db="EMBL/GenBank/DDBJ databases">
        <title>Genome sequencing of Phaeobacter antarcticus sp. nov. SM1211.</title>
        <authorList>
            <person name="Zhang X.-Y."/>
            <person name="Liu C."/>
            <person name="Chen X.-L."/>
            <person name="Xie B.-B."/>
            <person name="Qin Q.-L."/>
            <person name="Rong J.-C."/>
            <person name="Zhang Y.-Z."/>
        </authorList>
    </citation>
    <scope>NUCLEOTIDE SEQUENCE [LARGE SCALE GENOMIC DNA]</scope>
    <source>
        <strain evidence="1 2">SM1211</strain>
    </source>
</reference>
<name>A0A2G8RC95_9RHOB</name>
<proteinExistence type="predicted"/>
<dbReference type="EMBL" id="AWWI01000108">
    <property type="protein sequence ID" value="PIL19196.1"/>
    <property type="molecule type" value="Genomic_DNA"/>
</dbReference>
<comment type="caution">
    <text evidence="1">The sequence shown here is derived from an EMBL/GenBank/DDBJ whole genome shotgun (WGS) entry which is preliminary data.</text>
</comment>